<sequence>MEKYATLAARILIGGMFLASALGMMGAFGSVADLMRQKGIPFTTPLLIATIALWLVGAAGIISGYKLREASIALFIAVIAVTVTIHAPWTAAPAAFQDELNHFLDNLAILGGLLYLATFGPGRLSIGEGIKRPDFGGE</sequence>
<reference evidence="6 7" key="1">
    <citation type="submission" date="2020-04" db="EMBL/GenBank/DDBJ databases">
        <authorList>
            <person name="De Canck E."/>
        </authorList>
    </citation>
    <scope>NUCLEOTIDE SEQUENCE [LARGE SCALE GENOMIC DNA]</scope>
    <source>
        <strain evidence="6 7">LMG 28614</strain>
    </source>
</reference>
<dbReference type="GO" id="GO:0005886">
    <property type="term" value="C:plasma membrane"/>
    <property type="evidence" value="ECO:0007669"/>
    <property type="project" value="TreeGrafter"/>
</dbReference>
<dbReference type="InterPro" id="IPR051907">
    <property type="entry name" value="DoxX-like_oxidoreductase"/>
</dbReference>
<dbReference type="Pfam" id="PF02077">
    <property type="entry name" value="SURF4"/>
    <property type="match status" value="1"/>
</dbReference>
<name>A0A6S7C7S9_9BURK</name>
<dbReference type="AlphaFoldDB" id="A0A6S7C7S9"/>
<proteinExistence type="predicted"/>
<evidence type="ECO:0000256" key="4">
    <source>
        <dbReference type="ARBA" id="ARBA00023136"/>
    </source>
</evidence>
<protein>
    <recommendedName>
        <fullName evidence="8">DoxX family protein</fullName>
    </recommendedName>
</protein>
<evidence type="ECO:0000256" key="3">
    <source>
        <dbReference type="ARBA" id="ARBA00022989"/>
    </source>
</evidence>
<evidence type="ECO:0000256" key="2">
    <source>
        <dbReference type="ARBA" id="ARBA00022692"/>
    </source>
</evidence>
<keyword evidence="2 5" id="KW-0812">Transmembrane</keyword>
<comment type="subcellular location">
    <subcellularLocation>
        <location evidence="1">Membrane</location>
        <topology evidence="1">Multi-pass membrane protein</topology>
    </subcellularLocation>
</comment>
<evidence type="ECO:0000256" key="5">
    <source>
        <dbReference type="SAM" id="Phobius"/>
    </source>
</evidence>
<dbReference type="PANTHER" id="PTHR33452:SF1">
    <property type="entry name" value="INNER MEMBRANE PROTEIN YPHA-RELATED"/>
    <property type="match status" value="1"/>
</dbReference>
<evidence type="ECO:0008006" key="8">
    <source>
        <dbReference type="Google" id="ProtNLM"/>
    </source>
</evidence>
<dbReference type="Proteomes" id="UP000494365">
    <property type="component" value="Unassembled WGS sequence"/>
</dbReference>
<keyword evidence="4 5" id="KW-0472">Membrane</keyword>
<feature type="transmembrane region" description="Helical" evidence="5">
    <location>
        <begin position="40"/>
        <end position="65"/>
    </location>
</feature>
<keyword evidence="3 5" id="KW-1133">Transmembrane helix</keyword>
<keyword evidence="7" id="KW-1185">Reference proteome</keyword>
<evidence type="ECO:0000313" key="7">
    <source>
        <dbReference type="Proteomes" id="UP000494365"/>
    </source>
</evidence>
<dbReference type="PANTHER" id="PTHR33452">
    <property type="entry name" value="OXIDOREDUCTASE CATD-RELATED"/>
    <property type="match status" value="1"/>
</dbReference>
<dbReference type="EMBL" id="CADIKK010000034">
    <property type="protein sequence ID" value="CAB3803056.1"/>
    <property type="molecule type" value="Genomic_DNA"/>
</dbReference>
<dbReference type="InterPro" id="IPR002995">
    <property type="entry name" value="Surf4"/>
</dbReference>
<evidence type="ECO:0000256" key="1">
    <source>
        <dbReference type="ARBA" id="ARBA00004141"/>
    </source>
</evidence>
<accession>A0A6S7C7S9</accession>
<organism evidence="6 7">
    <name type="scientific">Paraburkholderia ultramafica</name>
    <dbReference type="NCBI Taxonomy" id="1544867"/>
    <lineage>
        <taxon>Bacteria</taxon>
        <taxon>Pseudomonadati</taxon>
        <taxon>Pseudomonadota</taxon>
        <taxon>Betaproteobacteria</taxon>
        <taxon>Burkholderiales</taxon>
        <taxon>Burkholderiaceae</taxon>
        <taxon>Paraburkholderia</taxon>
    </lineage>
</organism>
<evidence type="ECO:0000313" key="6">
    <source>
        <dbReference type="EMBL" id="CAB3803056.1"/>
    </source>
</evidence>
<feature type="transmembrane region" description="Helical" evidence="5">
    <location>
        <begin position="72"/>
        <end position="91"/>
    </location>
</feature>
<feature type="transmembrane region" description="Helical" evidence="5">
    <location>
        <begin position="7"/>
        <end position="28"/>
    </location>
</feature>
<gene>
    <name evidence="6" type="ORF">LMG28614_05731</name>
</gene>
<feature type="transmembrane region" description="Helical" evidence="5">
    <location>
        <begin position="103"/>
        <end position="122"/>
    </location>
</feature>